<dbReference type="Proteomes" id="UP000036873">
    <property type="component" value="Unassembled WGS sequence"/>
</dbReference>
<dbReference type="PANTHER" id="PTHR35798">
    <property type="entry name" value="CELL DIVISION PROTEIN SEPF"/>
    <property type="match status" value="1"/>
</dbReference>
<dbReference type="PATRIC" id="fig|52689.4.peg.812"/>
<dbReference type="STRING" id="52689.AKG39_08410"/>
<evidence type="ECO:0000256" key="1">
    <source>
        <dbReference type="ARBA" id="ARBA00022618"/>
    </source>
</evidence>
<dbReference type="GO" id="GO:0043093">
    <property type="term" value="P:FtsZ-dependent cytokinesis"/>
    <property type="evidence" value="ECO:0007669"/>
    <property type="project" value="UniProtKB-UniRule"/>
</dbReference>
<keyword evidence="2 5" id="KW-0717">Septation</keyword>
<dbReference type="InterPro" id="IPR023052">
    <property type="entry name" value="Cell_div_SepF"/>
</dbReference>
<keyword evidence="1 5" id="KW-0132">Cell division</keyword>
<dbReference type="InterPro" id="IPR007561">
    <property type="entry name" value="Cell_div_SepF/SepF-rel"/>
</dbReference>
<dbReference type="RefSeq" id="WP_050739935.1">
    <property type="nucleotide sequence ID" value="NZ_LGYO01000019.1"/>
</dbReference>
<accession>A0A0L6U0Z3</accession>
<evidence type="ECO:0000256" key="6">
    <source>
        <dbReference type="SAM" id="MobiDB-lite"/>
    </source>
</evidence>
<keyword evidence="3 5" id="KW-0131">Cell cycle</keyword>
<dbReference type="PANTHER" id="PTHR35798:SF1">
    <property type="entry name" value="CELL DIVISION PROTEIN SEPF"/>
    <property type="match status" value="1"/>
</dbReference>
<sequence length="162" mass="18181">MAGEKFKDKIIKVFGMEVDNEDGYEEIYEEDVYDDHSEDNKSAFSAPKSKKTTSTRRSESSTDEGPEVLVLEPEVFKDAPSICNKIRAGKTVVLNLKNTDYENGRKIFDFLSGALFALDGSLNKIADNVFILAPKAVSVLTNPEREDVEFNPPILEWDEGHE</sequence>
<reference evidence="8" key="1">
    <citation type="submission" date="2015-07" db="EMBL/GenBank/DDBJ databases">
        <title>Draft genome sequence of Acetobacterium bakii DSM 8293, a potential psychrophilic chemical producer through syngas fermentation.</title>
        <authorList>
            <person name="Song Y."/>
            <person name="Hwang S."/>
            <person name="Cho B.-K."/>
        </authorList>
    </citation>
    <scope>NUCLEOTIDE SEQUENCE [LARGE SCALE GENOMIC DNA]</scope>
    <source>
        <strain evidence="8">DSM 8239</strain>
    </source>
</reference>
<comment type="function">
    <text evidence="4 5">Cell division protein that is part of the divisome complex and is recruited early to the Z-ring. Probably stimulates Z-ring formation, perhaps through the cross-linking of FtsZ protofilaments. Its function overlaps with FtsA.</text>
</comment>
<keyword evidence="8" id="KW-1185">Reference proteome</keyword>
<evidence type="ECO:0000313" key="7">
    <source>
        <dbReference type="EMBL" id="KNZ42173.1"/>
    </source>
</evidence>
<evidence type="ECO:0000313" key="8">
    <source>
        <dbReference type="Proteomes" id="UP000036873"/>
    </source>
</evidence>
<dbReference type="GO" id="GO:0005737">
    <property type="term" value="C:cytoplasm"/>
    <property type="evidence" value="ECO:0007669"/>
    <property type="project" value="UniProtKB-SubCell"/>
</dbReference>
<keyword evidence="5" id="KW-0963">Cytoplasm</keyword>
<protein>
    <recommendedName>
        <fullName evidence="5">Cell division protein SepF</fullName>
    </recommendedName>
</protein>
<proteinExistence type="inferred from homology"/>
<organism evidence="7 8">
    <name type="scientific">Acetobacterium bakii</name>
    <dbReference type="NCBI Taxonomy" id="52689"/>
    <lineage>
        <taxon>Bacteria</taxon>
        <taxon>Bacillati</taxon>
        <taxon>Bacillota</taxon>
        <taxon>Clostridia</taxon>
        <taxon>Eubacteriales</taxon>
        <taxon>Eubacteriaceae</taxon>
        <taxon>Acetobacterium</taxon>
    </lineage>
</organism>
<evidence type="ECO:0000256" key="2">
    <source>
        <dbReference type="ARBA" id="ARBA00023210"/>
    </source>
</evidence>
<name>A0A0L6U0Z3_9FIRM</name>
<dbReference type="OrthoDB" id="9815206at2"/>
<comment type="subcellular location">
    <subcellularLocation>
        <location evidence="5">Cytoplasm</location>
    </subcellularLocation>
    <text evidence="5">Localizes to the division site, in a FtsZ-dependent manner.</text>
</comment>
<dbReference type="AlphaFoldDB" id="A0A0L6U0Z3"/>
<feature type="region of interest" description="Disordered" evidence="6">
    <location>
        <begin position="28"/>
        <end position="66"/>
    </location>
</feature>
<dbReference type="Gene3D" id="3.30.110.150">
    <property type="entry name" value="SepF-like protein"/>
    <property type="match status" value="1"/>
</dbReference>
<gene>
    <name evidence="5" type="primary">sepF</name>
    <name evidence="7" type="ORF">AKG39_08410</name>
</gene>
<comment type="caution">
    <text evidence="7">The sequence shown here is derived from an EMBL/GenBank/DDBJ whole genome shotgun (WGS) entry which is preliminary data.</text>
</comment>
<dbReference type="InterPro" id="IPR038594">
    <property type="entry name" value="SepF-like_sf"/>
</dbReference>
<comment type="similarity">
    <text evidence="5">Belongs to the SepF family.</text>
</comment>
<evidence type="ECO:0000256" key="5">
    <source>
        <dbReference type="HAMAP-Rule" id="MF_01197"/>
    </source>
</evidence>
<evidence type="ECO:0000256" key="3">
    <source>
        <dbReference type="ARBA" id="ARBA00023306"/>
    </source>
</evidence>
<dbReference type="GO" id="GO:0000917">
    <property type="term" value="P:division septum assembly"/>
    <property type="evidence" value="ECO:0007669"/>
    <property type="project" value="UniProtKB-KW"/>
</dbReference>
<evidence type="ECO:0000256" key="4">
    <source>
        <dbReference type="ARBA" id="ARBA00044936"/>
    </source>
</evidence>
<dbReference type="HAMAP" id="MF_01197">
    <property type="entry name" value="SepF"/>
    <property type="match status" value="1"/>
</dbReference>
<comment type="subunit">
    <text evidence="5">Homodimer. Interacts with FtsZ.</text>
</comment>
<dbReference type="EMBL" id="LGYO01000019">
    <property type="protein sequence ID" value="KNZ42173.1"/>
    <property type="molecule type" value="Genomic_DNA"/>
</dbReference>
<dbReference type="Pfam" id="PF04472">
    <property type="entry name" value="SepF"/>
    <property type="match status" value="1"/>
</dbReference>